<dbReference type="SUPFAM" id="SSF57997">
    <property type="entry name" value="Tropomyosin"/>
    <property type="match status" value="1"/>
</dbReference>
<evidence type="ECO:0000256" key="1">
    <source>
        <dbReference type="SAM" id="Coils"/>
    </source>
</evidence>
<reference evidence="2" key="1">
    <citation type="journal article" date="2017" name="Gigascience">
        <title>The genome draft of coconut (Cocos nucifera).</title>
        <authorList>
            <person name="Xiao Y."/>
            <person name="Xu P."/>
            <person name="Fan H."/>
            <person name="Baudouin L."/>
            <person name="Xia W."/>
            <person name="Bocs S."/>
            <person name="Xu J."/>
            <person name="Li Q."/>
            <person name="Guo A."/>
            <person name="Zhou L."/>
            <person name="Li J."/>
            <person name="Wu Y."/>
            <person name="Ma Z."/>
            <person name="Armero A."/>
            <person name="Issali A.E."/>
            <person name="Liu N."/>
            <person name="Peng M."/>
            <person name="Yang Y."/>
        </authorList>
    </citation>
    <scope>NUCLEOTIDE SEQUENCE</scope>
    <source>
        <tissue evidence="2">Spear leaf of Hainan Tall coconut</tissue>
    </source>
</reference>
<feature type="coiled-coil region" evidence="1">
    <location>
        <begin position="171"/>
        <end position="205"/>
    </location>
</feature>
<gene>
    <name evidence="2" type="ORF">COCNU_09G004830</name>
</gene>
<keyword evidence="3" id="KW-1185">Reference proteome</keyword>
<sequence length="347" mass="38207">MPEVESKGQRPSSGLATPDWISDLFNQSIAHHPGKAPASSTASKTPTGLGPVNIQVPLEGLALTNPILAKWLIKTILLLTDRKSRKGRTLDDMFSSFYTSLIGAAHDMVELDRFMRNFTEVCRDWKNKVVAIVREKEVAFQHLQAATIKIKEMEEVEKKKDVEISCLKAELESAQGDYESAKGGLESAQANLESAMSDLDTVRAELGAVRLEILLLRREEETIEWIIETQESHIQRKRCEASWLPLEEFRGSEDFKKKLITASHLAYRTGYEDGRDAVGQLYPDLDLTLVLPPDSNEGGGSADDVPTDQVTPNEVASIGLAAPIEPPPTEEEMASAIAVINAVVVDD</sequence>
<reference evidence="2" key="2">
    <citation type="submission" date="2019-07" db="EMBL/GenBank/DDBJ databases">
        <authorList>
            <person name="Yang Y."/>
            <person name="Bocs S."/>
            <person name="Baudouin L."/>
        </authorList>
    </citation>
    <scope>NUCLEOTIDE SEQUENCE</scope>
    <source>
        <tissue evidence="2">Spear leaf of Hainan Tall coconut</tissue>
    </source>
</reference>
<evidence type="ECO:0000313" key="3">
    <source>
        <dbReference type="Proteomes" id="UP000797356"/>
    </source>
</evidence>
<organism evidence="2 3">
    <name type="scientific">Cocos nucifera</name>
    <name type="common">Coconut palm</name>
    <dbReference type="NCBI Taxonomy" id="13894"/>
    <lineage>
        <taxon>Eukaryota</taxon>
        <taxon>Viridiplantae</taxon>
        <taxon>Streptophyta</taxon>
        <taxon>Embryophyta</taxon>
        <taxon>Tracheophyta</taxon>
        <taxon>Spermatophyta</taxon>
        <taxon>Magnoliopsida</taxon>
        <taxon>Liliopsida</taxon>
        <taxon>Arecaceae</taxon>
        <taxon>Arecoideae</taxon>
        <taxon>Cocoseae</taxon>
        <taxon>Attaleinae</taxon>
        <taxon>Cocos</taxon>
    </lineage>
</organism>
<comment type="caution">
    <text evidence="2">The sequence shown here is derived from an EMBL/GenBank/DDBJ whole genome shotgun (WGS) entry which is preliminary data.</text>
</comment>
<dbReference type="Proteomes" id="UP000797356">
    <property type="component" value="Chromosome 9"/>
</dbReference>
<dbReference type="EMBL" id="CM017880">
    <property type="protein sequence ID" value="KAG1361020.1"/>
    <property type="molecule type" value="Genomic_DNA"/>
</dbReference>
<dbReference type="AlphaFoldDB" id="A0A8K0N770"/>
<evidence type="ECO:0000313" key="2">
    <source>
        <dbReference type="EMBL" id="KAG1361020.1"/>
    </source>
</evidence>
<accession>A0A8K0N770</accession>
<name>A0A8K0N770_COCNU</name>
<keyword evidence="1" id="KW-0175">Coiled coil</keyword>
<proteinExistence type="predicted"/>
<protein>
    <submittedName>
        <fullName evidence="2">Uncharacterized protein</fullName>
    </submittedName>
</protein>